<sequence>MATLFSVLDQRQYTGSCGLRSRLSRIRSGLWLCPAQAERLRERLSVSAAAGLAGPGAGFVYSHADSKLGTGDHRSLGRVARRKKDASTEGASRGGAVTFRGRGYRRIPSDLLFAAGLPLDSPLLRGSRCGVSAKPTDSFSEGLGECRGCERRGQDYVSQQSC</sequence>
<evidence type="ECO:0000313" key="2">
    <source>
        <dbReference type="Proteomes" id="UP001066276"/>
    </source>
</evidence>
<dbReference type="AlphaFoldDB" id="A0AAV7RCV1"/>
<gene>
    <name evidence="1" type="ORF">NDU88_002482</name>
</gene>
<protein>
    <submittedName>
        <fullName evidence="1">Uncharacterized protein</fullName>
    </submittedName>
</protein>
<dbReference type="EMBL" id="JANPWB010000009">
    <property type="protein sequence ID" value="KAJ1149677.1"/>
    <property type="molecule type" value="Genomic_DNA"/>
</dbReference>
<name>A0AAV7RCV1_PLEWA</name>
<reference evidence="1" key="1">
    <citation type="journal article" date="2022" name="bioRxiv">
        <title>Sequencing and chromosome-scale assembly of the giantPleurodeles waltlgenome.</title>
        <authorList>
            <person name="Brown T."/>
            <person name="Elewa A."/>
            <person name="Iarovenko S."/>
            <person name="Subramanian E."/>
            <person name="Araus A.J."/>
            <person name="Petzold A."/>
            <person name="Susuki M."/>
            <person name="Suzuki K.-i.T."/>
            <person name="Hayashi T."/>
            <person name="Toyoda A."/>
            <person name="Oliveira C."/>
            <person name="Osipova E."/>
            <person name="Leigh N.D."/>
            <person name="Simon A."/>
            <person name="Yun M.H."/>
        </authorList>
    </citation>
    <scope>NUCLEOTIDE SEQUENCE</scope>
    <source>
        <strain evidence="1">20211129_DDA</strain>
        <tissue evidence="1">Liver</tissue>
    </source>
</reference>
<organism evidence="1 2">
    <name type="scientific">Pleurodeles waltl</name>
    <name type="common">Iberian ribbed newt</name>
    <dbReference type="NCBI Taxonomy" id="8319"/>
    <lineage>
        <taxon>Eukaryota</taxon>
        <taxon>Metazoa</taxon>
        <taxon>Chordata</taxon>
        <taxon>Craniata</taxon>
        <taxon>Vertebrata</taxon>
        <taxon>Euteleostomi</taxon>
        <taxon>Amphibia</taxon>
        <taxon>Batrachia</taxon>
        <taxon>Caudata</taxon>
        <taxon>Salamandroidea</taxon>
        <taxon>Salamandridae</taxon>
        <taxon>Pleurodelinae</taxon>
        <taxon>Pleurodeles</taxon>
    </lineage>
</organism>
<keyword evidence="2" id="KW-1185">Reference proteome</keyword>
<accession>A0AAV7RCV1</accession>
<proteinExistence type="predicted"/>
<comment type="caution">
    <text evidence="1">The sequence shown here is derived from an EMBL/GenBank/DDBJ whole genome shotgun (WGS) entry which is preliminary data.</text>
</comment>
<evidence type="ECO:0000313" key="1">
    <source>
        <dbReference type="EMBL" id="KAJ1149677.1"/>
    </source>
</evidence>
<dbReference type="Proteomes" id="UP001066276">
    <property type="component" value="Chromosome 5"/>
</dbReference>